<proteinExistence type="inferred from homology"/>
<evidence type="ECO:0000256" key="5">
    <source>
        <dbReference type="ARBA" id="ARBA00022801"/>
    </source>
</evidence>
<keyword evidence="3 8" id="KW-0645">Protease</keyword>
<evidence type="ECO:0000256" key="4">
    <source>
        <dbReference type="ARBA" id="ARBA00022729"/>
    </source>
</evidence>
<dbReference type="InterPro" id="IPR050131">
    <property type="entry name" value="Peptidase_S8_subtilisin-like"/>
</dbReference>
<evidence type="ECO:0000313" key="14">
    <source>
        <dbReference type="Proteomes" id="UP000242519"/>
    </source>
</evidence>
<dbReference type="OrthoDB" id="10256524at2759"/>
<accession>A0A218YTQ6</accession>
<organism evidence="13 14">
    <name type="scientific">Diplocarpon coronariae</name>
    <dbReference type="NCBI Taxonomy" id="2795749"/>
    <lineage>
        <taxon>Eukaryota</taxon>
        <taxon>Fungi</taxon>
        <taxon>Dikarya</taxon>
        <taxon>Ascomycota</taxon>
        <taxon>Pezizomycotina</taxon>
        <taxon>Leotiomycetes</taxon>
        <taxon>Helotiales</taxon>
        <taxon>Drepanopezizaceae</taxon>
        <taxon>Diplocarpon</taxon>
    </lineage>
</organism>
<feature type="active site" description="Charge relay system" evidence="7 8">
    <location>
        <position position="516"/>
    </location>
</feature>
<evidence type="ECO:0000256" key="1">
    <source>
        <dbReference type="ARBA" id="ARBA00011073"/>
    </source>
</evidence>
<dbReference type="InterPro" id="IPR013783">
    <property type="entry name" value="Ig-like_fold"/>
</dbReference>
<evidence type="ECO:0000256" key="8">
    <source>
        <dbReference type="PROSITE-ProRule" id="PRU01240"/>
    </source>
</evidence>
<keyword evidence="2" id="KW-0964">Secreted</keyword>
<keyword evidence="5 8" id="KW-0378">Hydrolase</keyword>
<dbReference type="CDD" id="cd07489">
    <property type="entry name" value="Peptidases_S8_5"/>
    <property type="match status" value="1"/>
</dbReference>
<dbReference type="PANTHER" id="PTHR43806">
    <property type="entry name" value="PEPTIDASE S8"/>
    <property type="match status" value="1"/>
</dbReference>
<evidence type="ECO:0000259" key="11">
    <source>
        <dbReference type="Pfam" id="PF02225"/>
    </source>
</evidence>
<dbReference type="InterPro" id="IPR023828">
    <property type="entry name" value="Peptidase_S8_Ser-AS"/>
</dbReference>
<keyword evidence="2" id="KW-0134">Cell wall</keyword>
<feature type="signal peptide" evidence="9">
    <location>
        <begin position="1"/>
        <end position="18"/>
    </location>
</feature>
<dbReference type="Gene3D" id="3.40.50.200">
    <property type="entry name" value="Peptidase S8/S53 domain"/>
    <property type="match status" value="1"/>
</dbReference>
<dbReference type="PANTHER" id="PTHR43806:SF66">
    <property type="entry name" value="SERIN ENDOPEPTIDASE"/>
    <property type="match status" value="1"/>
</dbReference>
<evidence type="ECO:0000256" key="3">
    <source>
        <dbReference type="ARBA" id="ARBA00022670"/>
    </source>
</evidence>
<evidence type="ECO:0000256" key="2">
    <source>
        <dbReference type="ARBA" id="ARBA00022512"/>
    </source>
</evidence>
<name>A0A218YTQ6_9HELO</name>
<dbReference type="PROSITE" id="PS51892">
    <property type="entry name" value="SUBTILASE"/>
    <property type="match status" value="1"/>
</dbReference>
<dbReference type="Pfam" id="PF00082">
    <property type="entry name" value="Peptidase_S8"/>
    <property type="match status" value="1"/>
</dbReference>
<dbReference type="PROSITE" id="PS00137">
    <property type="entry name" value="SUBTILASE_HIS"/>
    <property type="match status" value="1"/>
</dbReference>
<evidence type="ECO:0000259" key="12">
    <source>
        <dbReference type="Pfam" id="PF06280"/>
    </source>
</evidence>
<dbReference type="PRINTS" id="PR00723">
    <property type="entry name" value="SUBTILISIN"/>
</dbReference>
<dbReference type="Pfam" id="PF02225">
    <property type="entry name" value="PA"/>
    <property type="match status" value="1"/>
</dbReference>
<protein>
    <submittedName>
        <fullName evidence="13">Subtilase</fullName>
    </submittedName>
</protein>
<keyword evidence="6 8" id="KW-0720">Serine protease</keyword>
<dbReference type="InterPro" id="IPR010435">
    <property type="entry name" value="C5a/SBT2-like_Fn3"/>
</dbReference>
<feature type="domain" description="C5a peptidase/Subtilisin-like protease SBT2-like Fn3-like" evidence="12">
    <location>
        <begin position="600"/>
        <end position="723"/>
    </location>
</feature>
<dbReference type="Gene3D" id="2.60.40.10">
    <property type="entry name" value="Immunoglobulins"/>
    <property type="match status" value="1"/>
</dbReference>
<dbReference type="EMBL" id="MZNU01000443">
    <property type="protein sequence ID" value="OWO97391.1"/>
    <property type="molecule type" value="Genomic_DNA"/>
</dbReference>
<dbReference type="Pfam" id="PF06280">
    <property type="entry name" value="fn3_5"/>
    <property type="match status" value="1"/>
</dbReference>
<reference evidence="13 14" key="1">
    <citation type="submission" date="2017-04" db="EMBL/GenBank/DDBJ databases">
        <title>Draft genome sequence of Marssonina coronaria NL1: causal agent of apple blotch.</title>
        <authorList>
            <person name="Cheng Q."/>
        </authorList>
    </citation>
    <scope>NUCLEOTIDE SEQUENCE [LARGE SCALE GENOMIC DNA]</scope>
    <source>
        <strain evidence="13 14">NL1</strain>
    </source>
</reference>
<evidence type="ECO:0000256" key="7">
    <source>
        <dbReference type="PIRSR" id="PIRSR615500-1"/>
    </source>
</evidence>
<dbReference type="InterPro" id="IPR022398">
    <property type="entry name" value="Peptidase_S8_His-AS"/>
</dbReference>
<feature type="domain" description="Peptidase S8/S53" evidence="10">
    <location>
        <begin position="141"/>
        <end position="534"/>
    </location>
</feature>
<evidence type="ECO:0000259" key="10">
    <source>
        <dbReference type="Pfam" id="PF00082"/>
    </source>
</evidence>
<dbReference type="Proteomes" id="UP000242519">
    <property type="component" value="Unassembled WGS sequence"/>
</dbReference>
<dbReference type="InterPro" id="IPR034187">
    <property type="entry name" value="Peptidases_S8_5"/>
</dbReference>
<comment type="caution">
    <text evidence="13">The sequence shown here is derived from an EMBL/GenBank/DDBJ whole genome shotgun (WGS) entry which is preliminary data.</text>
</comment>
<dbReference type="GO" id="GO:0016020">
    <property type="term" value="C:membrane"/>
    <property type="evidence" value="ECO:0007669"/>
    <property type="project" value="InterPro"/>
</dbReference>
<dbReference type="InParanoid" id="A0A218YTQ6"/>
<evidence type="ECO:0000256" key="6">
    <source>
        <dbReference type="ARBA" id="ARBA00022825"/>
    </source>
</evidence>
<dbReference type="STRING" id="503106.A0A218YTQ6"/>
<dbReference type="GO" id="GO:0004252">
    <property type="term" value="F:serine-type endopeptidase activity"/>
    <property type="evidence" value="ECO:0007669"/>
    <property type="project" value="UniProtKB-UniRule"/>
</dbReference>
<feature type="domain" description="PA" evidence="11">
    <location>
        <begin position="368"/>
        <end position="442"/>
    </location>
</feature>
<evidence type="ECO:0000313" key="13">
    <source>
        <dbReference type="EMBL" id="OWO97391.1"/>
    </source>
</evidence>
<dbReference type="Gene3D" id="3.50.30.30">
    <property type="match status" value="1"/>
</dbReference>
<gene>
    <name evidence="13" type="ORF">B2J93_3091</name>
</gene>
<dbReference type="InterPro" id="IPR000209">
    <property type="entry name" value="Peptidase_S8/S53_dom"/>
</dbReference>
<keyword evidence="14" id="KW-1185">Reference proteome</keyword>
<comment type="similarity">
    <text evidence="1 8">Belongs to the peptidase S8 family.</text>
</comment>
<dbReference type="SUPFAM" id="SSF52743">
    <property type="entry name" value="Subtilisin-like"/>
    <property type="match status" value="1"/>
</dbReference>
<evidence type="ECO:0000256" key="9">
    <source>
        <dbReference type="SAM" id="SignalP"/>
    </source>
</evidence>
<dbReference type="PROSITE" id="PS00138">
    <property type="entry name" value="SUBTILASE_SER"/>
    <property type="match status" value="1"/>
</dbReference>
<dbReference type="GO" id="GO:0006508">
    <property type="term" value="P:proteolysis"/>
    <property type="evidence" value="ECO:0007669"/>
    <property type="project" value="UniProtKB-KW"/>
</dbReference>
<dbReference type="CDD" id="cd02124">
    <property type="entry name" value="PA_PoS1_like"/>
    <property type="match status" value="1"/>
</dbReference>
<feature type="chain" id="PRO_5012058409" evidence="9">
    <location>
        <begin position="19"/>
        <end position="903"/>
    </location>
</feature>
<feature type="active site" description="Charge relay system" evidence="7 8">
    <location>
        <position position="150"/>
    </location>
</feature>
<dbReference type="InterPro" id="IPR036852">
    <property type="entry name" value="Peptidase_S8/S53_dom_sf"/>
</dbReference>
<dbReference type="AlphaFoldDB" id="A0A218YTQ6"/>
<dbReference type="InterPro" id="IPR015500">
    <property type="entry name" value="Peptidase_S8_subtilisin-rel"/>
</dbReference>
<keyword evidence="4 9" id="KW-0732">Signal</keyword>
<sequence>MRCSRIAAALALPLVAAANSDQRRQNTALARNSTAPIPGGFIVEYVAGRTFTREGKAASGDITVLKTFDSDIFRGASISAGTHNLHTLLQLAEVANVWPNTIVALPPVEEPQSLSEDATASEYSAHSSTGVNKLHERGIFGEGVTVGIVDTGTDYTHPALGGGLGSGFKVAKGHDFVGNGYWPDSGEKAPDDDPLDQQGHGTHVAGILAGKTDTWSGVAPAATIYSYKVFSLADTTDQATLIESFLAAYGDGVDIVTASIGRTDGWSSNAWAEVASRIVEEGVVVTIAAGNSGAAGTFFPSSGSSGKNVLAVASVSSPFVAASPFNATFSLDGFVNTTVAGYLPSTSYFPDTIVDWPIVPLNFNTSEPAEACLPYPNGTQRLEGVIPLVRRGTCTFATKQTNLQAIGAEYILFYNTEAALTTPYTENYDSLIALVSAEAGAAIIETVKAGGNVTADFSINPENVVGLNDPAGGRPSIFTSWGALYDLQIKPDIAAPGGAVYSTYLNNTFAILSGTSMACPYVAGVAALYISVHGGRSVHGKRFAKSLHNRIIASGKALPWSDGTETNFGYAASVAQVGNGILDAFKIVNYTTSLEFEKFALNDTAHFSGYHTVAVTNTGTKPVTYSFTSEAAAGVEILGFYPLPPVTQYDPHLKSFSELTPSIKEVGINFPSAFTLQAGQSKTVTVDFNNPDTLGWNASVLPVYSGKVIIRGDNGEQLSIPYLGLGANLNQEMAPIYRPTYPFSVSGQRALDITAKSSYTFNISLSPFSQDFPKIYSKMKWGAKEVRWDIFDAGWSEQDWVYPPVVGVKGYVGPAAGWTGAGKVNWFDPALYDPEDTYTYPYWWFGKLGNGSQIDLGNYTMRFATLEPFGNPAVADDWSVFETPEISVLGKYERKPNATLAGG</sequence>
<dbReference type="InterPro" id="IPR003137">
    <property type="entry name" value="PA_domain"/>
</dbReference>
<feature type="active site" description="Charge relay system" evidence="7 8">
    <location>
        <position position="200"/>
    </location>
</feature>